<dbReference type="InterPro" id="IPR035899">
    <property type="entry name" value="DBL_dom_sf"/>
</dbReference>
<keyword evidence="3" id="KW-0496">Mitochondrion</keyword>
<dbReference type="Gene3D" id="1.20.900.10">
    <property type="entry name" value="Dbl homology (DH) domain"/>
    <property type="match status" value="1"/>
</dbReference>
<dbReference type="InterPro" id="IPR000219">
    <property type="entry name" value="DH_dom"/>
</dbReference>
<feature type="domain" description="DH" evidence="2">
    <location>
        <begin position="34"/>
        <end position="216"/>
    </location>
</feature>
<feature type="region of interest" description="Disordered" evidence="1">
    <location>
        <begin position="1"/>
        <end position="26"/>
    </location>
</feature>
<sequence length="1082" mass="116863">MEVVATDAAPIDDRSRSTSQREPATWSPADARLNRLDIIGELTGNERQFVSALEWALKRVAFPVLDAYNDHDPASPDVLRFPSLLTALQIAKVLRDLHSDTVDALVRVIDKYDPMQSCIGHIMQGHIAIVRDLLASYAPVFGMASAALQHVLDDASDDDALLRVRASLGAPLTRLPFYELALRRLLTLTPEGHPDAQDLSAAVERARDATTTIADRVEAARQRQLVQSAASRTDLPLASSALVWAGDVTIDYEDTVVGRQQQQQQAQDLDWERAATRSRPAVLAKLLGDQRPTLLMSPARNLSCQLIVFDDVIVLGRALDQSIAVDVFDVIPTGSAAVARDPASNTTRVVDLHCADGRLYRIRAVDGAALARALHDTRRECPKLHDADLVAPSALVADVVGQHCVVRSARHPHTVRAVWRASAIRGVRTGPAVELTAPGSATVVVEFDDMDKAAAFESALRRHQGGLSPDEDPYCGRCARETGRRLLPSSYQVRCQMCCRRMACAACLSQAVLLPRAPSGIGRAPTCQPCRRSLFQMVVRSGQPSLASGSTRTTDDFWMPSQVVEVPAANSYEARRQRHNRRLGLRSLGEFDTGAQKDARVLNVQPRHEVLLALDDLRRTLQMPPSVSTDERAAVVVVQCSACQSFRHGLDAQGHPGACAPYCGQCGHPGVQSCPAPVSFLGAWLVAERQALAALRDEYRRVHSGPAPGRSFAYLPPETPARPAHFHVIKVTKRFPDMLQGHIVPVRTGGRHESPMRDVLLDVVAVIMDVYASLLDALTSRLASDASIADILARFLPALASLFRIYVRAYPDAIDGLPSASAVRQVADRPTAFLHRCRALLSTVDADTRQVLSHQLDAGVVALIERVRARYIMGRLARALAVPMRFLTPHGGPPGAVRVSSWAVRAVLDGRCPAAVHTLIVLPDVVVLVAYAGACQRPHAYRAERRTFALSVARTNLGATGVHVDALRIVFDHEGGTPIDLFGASPSETGTIGLALSRWAALSDSASGMACAAVHSPIARPRSTAARILAAAAAPAPRSQHQGKQGAARYCHRCESPRASPCCPACGSRLSIAQRDDDVDGP</sequence>
<evidence type="ECO:0000259" key="2">
    <source>
        <dbReference type="PROSITE" id="PS50010"/>
    </source>
</evidence>
<evidence type="ECO:0000313" key="3">
    <source>
        <dbReference type="EMBL" id="SPQ97514.1"/>
    </source>
</evidence>
<accession>A0A3P3YBJ2</accession>
<reference evidence="3 4" key="1">
    <citation type="submission" date="2018-03" db="EMBL/GenBank/DDBJ databases">
        <authorList>
            <person name="Fogelqvist J."/>
        </authorList>
    </citation>
    <scope>NUCLEOTIDE SEQUENCE [LARGE SCALE GENOMIC DNA]</scope>
</reference>
<dbReference type="GO" id="GO:0005085">
    <property type="term" value="F:guanyl-nucleotide exchange factor activity"/>
    <property type="evidence" value="ECO:0007669"/>
    <property type="project" value="InterPro"/>
</dbReference>
<dbReference type="Pfam" id="PF00621">
    <property type="entry name" value="RhoGEF"/>
    <property type="match status" value="1"/>
</dbReference>
<gene>
    <name evidence="3" type="ORF">PLBR_LOCUS4729</name>
</gene>
<organism evidence="3 4">
    <name type="scientific">Plasmodiophora brassicae</name>
    <name type="common">Clubroot disease agent</name>
    <dbReference type="NCBI Taxonomy" id="37360"/>
    <lineage>
        <taxon>Eukaryota</taxon>
        <taxon>Sar</taxon>
        <taxon>Rhizaria</taxon>
        <taxon>Endomyxa</taxon>
        <taxon>Phytomyxea</taxon>
        <taxon>Plasmodiophorida</taxon>
        <taxon>Plasmodiophoridae</taxon>
        <taxon>Plasmodiophora</taxon>
    </lineage>
</organism>
<evidence type="ECO:0000256" key="1">
    <source>
        <dbReference type="SAM" id="MobiDB-lite"/>
    </source>
</evidence>
<proteinExistence type="predicted"/>
<dbReference type="PROSITE" id="PS50010">
    <property type="entry name" value="DH_2"/>
    <property type="match status" value="1"/>
</dbReference>
<dbReference type="AlphaFoldDB" id="A0A3P3YBJ2"/>
<dbReference type="EMBL" id="OVEO01000008">
    <property type="protein sequence ID" value="SPQ97514.1"/>
    <property type="molecule type" value="Genomic_DNA"/>
</dbReference>
<evidence type="ECO:0000313" key="4">
    <source>
        <dbReference type="Proteomes" id="UP000290189"/>
    </source>
</evidence>
<protein>
    <recommendedName>
        <fullName evidence="2">DH domain-containing protein</fullName>
    </recommendedName>
</protein>
<dbReference type="SUPFAM" id="SSF48065">
    <property type="entry name" value="DBL homology domain (DH-domain)"/>
    <property type="match status" value="1"/>
</dbReference>
<dbReference type="Proteomes" id="UP000290189">
    <property type="component" value="Unassembled WGS sequence"/>
</dbReference>
<geneLocation type="mitochondrion" evidence="3"/>
<name>A0A3P3YBJ2_PLABS</name>